<accession>G3HQK9</accession>
<dbReference type="GO" id="GO:0031965">
    <property type="term" value="C:nuclear membrane"/>
    <property type="evidence" value="ECO:0007669"/>
    <property type="project" value="TreeGrafter"/>
</dbReference>
<evidence type="ECO:0000313" key="4">
    <source>
        <dbReference type="EMBL" id="EGW06174.1"/>
    </source>
</evidence>
<sequence>MDLPYYHGQMTKKECETLLLKGGVDGNYLIRDSESMPGVLCLCVSFKKFVYTYRIFREKHGYYKIETVEGAPKQIFPNLEELVSKYEKPGQGLVIHLSNPMMRSGFCPRGRRMKLEMNVYDLGDTQNGEQLRRNCTIYRPWFSPYSYFVCTDKESHLEAYGFPEVDWEEGRGDSCLIEDVADSVCSSSSSQENTYPREANKKSKHGLESITSQDILMVSKWHPAQQNGYKCAACCRMYPTLHSLKSHIKGGFKEGFSCKVYYRKLKTLWGKEQKARSGDRFSLGSCQAFK</sequence>
<evidence type="ECO:0000256" key="1">
    <source>
        <dbReference type="PROSITE-ProRule" id="PRU00191"/>
    </source>
</evidence>
<dbReference type="PANTHER" id="PTHR33517:SF4">
    <property type="entry name" value="SPERMATOGENESIS-ASSOCIATED PROTEIN 46"/>
    <property type="match status" value="1"/>
</dbReference>
<dbReference type="FunCoup" id="G3HQK9">
    <property type="interactions" value="28"/>
</dbReference>
<dbReference type="InterPro" id="IPR035049">
    <property type="entry name" value="EAT2_SH2"/>
</dbReference>
<reference evidence="5" key="1">
    <citation type="journal article" date="2011" name="Nat. Biotechnol.">
        <title>The genomic sequence of the Chinese hamster ovary (CHO)-K1 cell line.</title>
        <authorList>
            <person name="Xu X."/>
            <person name="Nagarajan H."/>
            <person name="Lewis N.E."/>
            <person name="Pan S."/>
            <person name="Cai Z."/>
            <person name="Liu X."/>
            <person name="Chen W."/>
            <person name="Xie M."/>
            <person name="Wang W."/>
            <person name="Hammond S."/>
            <person name="Andersen M.R."/>
            <person name="Neff N."/>
            <person name="Passarelli B."/>
            <person name="Koh W."/>
            <person name="Fan H.C."/>
            <person name="Wang J."/>
            <person name="Gui Y."/>
            <person name="Lee K.H."/>
            <person name="Betenbaugh M.J."/>
            <person name="Quake S.R."/>
            <person name="Famili I."/>
            <person name="Palsson B.O."/>
            <person name="Wang J."/>
        </authorList>
    </citation>
    <scope>NUCLEOTIDE SEQUENCE [LARGE SCALE GENOMIC DNA]</scope>
    <source>
        <strain evidence="5">CHO K1 cell line</strain>
    </source>
</reference>
<organism evidence="4 5">
    <name type="scientific">Cricetulus griseus</name>
    <name type="common">Chinese hamster</name>
    <name type="synonym">Cricetulus barabensis griseus</name>
    <dbReference type="NCBI Taxonomy" id="10029"/>
    <lineage>
        <taxon>Eukaryota</taxon>
        <taxon>Metazoa</taxon>
        <taxon>Chordata</taxon>
        <taxon>Craniata</taxon>
        <taxon>Vertebrata</taxon>
        <taxon>Euteleostomi</taxon>
        <taxon>Mammalia</taxon>
        <taxon>Eutheria</taxon>
        <taxon>Euarchontoglires</taxon>
        <taxon>Glires</taxon>
        <taxon>Rodentia</taxon>
        <taxon>Myomorpha</taxon>
        <taxon>Muroidea</taxon>
        <taxon>Cricetidae</taxon>
        <taxon>Cricetinae</taxon>
        <taxon>Cricetulus</taxon>
    </lineage>
</organism>
<dbReference type="InterPro" id="IPR000980">
    <property type="entry name" value="SH2"/>
</dbReference>
<dbReference type="EMBL" id="JH000615">
    <property type="protein sequence ID" value="EGW06174.1"/>
    <property type="molecule type" value="Genomic_DNA"/>
</dbReference>
<dbReference type="Pfam" id="PF00017">
    <property type="entry name" value="SH2"/>
    <property type="match status" value="1"/>
</dbReference>
<gene>
    <name evidence="4" type="ORF">I79_013113</name>
</gene>
<dbReference type="Gene3D" id="3.30.505.10">
    <property type="entry name" value="SH2 domain"/>
    <property type="match status" value="1"/>
</dbReference>
<dbReference type="Proteomes" id="UP000001075">
    <property type="component" value="Unassembled WGS sequence"/>
</dbReference>
<dbReference type="SMART" id="SM00252">
    <property type="entry name" value="SH2"/>
    <property type="match status" value="1"/>
</dbReference>
<keyword evidence="1" id="KW-0727">SH2 domain</keyword>
<dbReference type="Pfam" id="PF17734">
    <property type="entry name" value="Spt46"/>
    <property type="match status" value="1"/>
</dbReference>
<protein>
    <submittedName>
        <fullName evidence="4">Uncharacterized protein C1orf111-like</fullName>
    </submittedName>
</protein>
<dbReference type="STRING" id="10029.G3HQK9"/>
<evidence type="ECO:0000259" key="3">
    <source>
        <dbReference type="PROSITE" id="PS50001"/>
    </source>
</evidence>
<evidence type="ECO:0000313" key="5">
    <source>
        <dbReference type="Proteomes" id="UP000001075"/>
    </source>
</evidence>
<dbReference type="SUPFAM" id="SSF55550">
    <property type="entry name" value="SH2 domain"/>
    <property type="match status" value="1"/>
</dbReference>
<dbReference type="PROSITE" id="PS50001">
    <property type="entry name" value="SH2"/>
    <property type="match status" value="1"/>
</dbReference>
<dbReference type="InParanoid" id="G3HQK9"/>
<dbReference type="PaxDb" id="10029-XP_007625848.1"/>
<dbReference type="eggNOG" id="ENOG502S3KA">
    <property type="taxonomic scope" value="Eukaryota"/>
</dbReference>
<dbReference type="AlphaFoldDB" id="G3HQK9"/>
<feature type="domain" description="SH2" evidence="3">
    <location>
        <begin position="5"/>
        <end position="101"/>
    </location>
</feature>
<feature type="region of interest" description="Disordered" evidence="2">
    <location>
        <begin position="186"/>
        <end position="205"/>
    </location>
</feature>
<dbReference type="PRINTS" id="PR00401">
    <property type="entry name" value="SH2DOMAIN"/>
</dbReference>
<dbReference type="CDD" id="cd10342">
    <property type="entry name" value="SH2_SAP1"/>
    <property type="match status" value="1"/>
</dbReference>
<dbReference type="PANTHER" id="PTHR33517">
    <property type="entry name" value="PROTEIN FAM170B-RELATED"/>
    <property type="match status" value="1"/>
</dbReference>
<name>G3HQK9_CRIGR</name>
<dbReference type="InterPro" id="IPR040879">
    <property type="entry name" value="Spt46-like"/>
</dbReference>
<evidence type="ECO:0000256" key="2">
    <source>
        <dbReference type="SAM" id="MobiDB-lite"/>
    </source>
</evidence>
<dbReference type="GO" id="GO:0009566">
    <property type="term" value="P:fertilization"/>
    <property type="evidence" value="ECO:0007669"/>
    <property type="project" value="TreeGrafter"/>
</dbReference>
<dbReference type="InterPro" id="IPR036860">
    <property type="entry name" value="SH2_dom_sf"/>
</dbReference>
<proteinExistence type="predicted"/>